<protein>
    <submittedName>
        <fullName evidence="2">Uncharacterized protein</fullName>
    </submittedName>
</protein>
<evidence type="ECO:0000313" key="2">
    <source>
        <dbReference type="EMBL" id="BAU87039.1"/>
    </source>
</evidence>
<dbReference type="Proteomes" id="UP000217676">
    <property type="component" value="Chromosome"/>
</dbReference>
<accession>A0A160P5K0</accession>
<proteinExistence type="predicted"/>
<evidence type="ECO:0000313" key="3">
    <source>
        <dbReference type="Proteomes" id="UP000217676"/>
    </source>
</evidence>
<feature type="region of interest" description="Disordered" evidence="1">
    <location>
        <begin position="21"/>
        <end position="43"/>
    </location>
</feature>
<gene>
    <name evidence="2" type="ORF">SLA_6170</name>
</gene>
<reference evidence="2 3" key="1">
    <citation type="journal article" date="2016" name="Genome Announc.">
        <title>Complete Genome Sequence of Thiostrepton-Producing Streptomyces laurentii ATCC 31255.</title>
        <authorList>
            <person name="Doi K."/>
            <person name="Fujino Y."/>
            <person name="Nagayoshi Y."/>
            <person name="Ohshima T."/>
            <person name="Ogata S."/>
        </authorList>
    </citation>
    <scope>NUCLEOTIDE SEQUENCE [LARGE SCALE GENOMIC DNA]</scope>
    <source>
        <strain evidence="2 3">ATCC 31255</strain>
    </source>
</reference>
<keyword evidence="3" id="KW-1185">Reference proteome</keyword>
<dbReference type="EMBL" id="AP017424">
    <property type="protein sequence ID" value="BAU87039.1"/>
    <property type="molecule type" value="Genomic_DNA"/>
</dbReference>
<dbReference type="AlphaFoldDB" id="A0A160P5K0"/>
<name>A0A160P5K0_STRLU</name>
<feature type="compositionally biased region" description="Low complexity" evidence="1">
    <location>
        <begin position="21"/>
        <end position="35"/>
    </location>
</feature>
<sequence>MQLRWRDWLSWSFGRTITRGAAARRSNAAGGSTSRNQERLDDRHLGRLAQARAVLTRDAPADDDDGRLAAYPAAPDVDRARTVWRAEVKTPLGS</sequence>
<dbReference type="KEGG" id="slau:SLA_6170"/>
<organism evidence="2 3">
    <name type="scientific">Streptomyces laurentii</name>
    <dbReference type="NCBI Taxonomy" id="39478"/>
    <lineage>
        <taxon>Bacteria</taxon>
        <taxon>Bacillati</taxon>
        <taxon>Actinomycetota</taxon>
        <taxon>Actinomycetes</taxon>
        <taxon>Kitasatosporales</taxon>
        <taxon>Streptomycetaceae</taxon>
        <taxon>Streptomyces</taxon>
    </lineage>
</organism>
<evidence type="ECO:0000256" key="1">
    <source>
        <dbReference type="SAM" id="MobiDB-lite"/>
    </source>
</evidence>